<sequence length="556" mass="56447">MHISRRTALIGITATVPLVTTALAAPADAATPSGAAGSTGSTGSSGSSGFADSGVLAVQRWLNTTFGHLHGWVHVDEDGLTGSGTVLGIVQATQSLLGISPVVATFGPTTRRKLEQHGDVGAETGDDAATWRRLVQAGLVCKGASTVTLTGEYDAATVAAVQALRSDLGAEPGALPLSAHLFGALLTVDPVRLASGGSRAVRAVQQYLNRTYAEASGGAYGSTSGLVDTSTYSAAIRAVQVAVGVTVDGAWGPGTAAALRAAGPSVVGVGATGAWVLLVKALLVLNGERVVFSSAYSAADAAVVRAFQQFQAFPPAEQTGTCDAGTWAALAASTGDPDRATTGADTAVRLDDARAAAVRASGATGVGRYLTNHQQSGALDKALTPDELRVMASAGLGLWPIFEEGGFTASWFTEEQGVRDAHRAHDAARKLGIPKQTTVYFAADFDASAAQDESLVVPYFRGVAAGLQDRGNLYKAGVYGSRATCTAVSSAGLAHFSFVAGMSPAWAGNQLEPLPGNWSLNQIQNRTIGSGNGSTEIDAVVDSGRDPGVPAARLVG</sequence>
<name>A0A9Q9T301_9MICO</name>
<proteinExistence type="predicted"/>
<dbReference type="Gene3D" id="1.10.101.10">
    <property type="entry name" value="PGBD-like superfamily/PGBD"/>
    <property type="match status" value="1"/>
</dbReference>
<gene>
    <name evidence="4" type="ORF">OE229_16105</name>
</gene>
<feature type="domain" description="Peptidoglycan binding-like" evidence="2">
    <location>
        <begin position="200"/>
        <end position="259"/>
    </location>
</feature>
<dbReference type="InterPro" id="IPR017853">
    <property type="entry name" value="GH"/>
</dbReference>
<organism evidence="4 5">
    <name type="scientific">Curtobacterium poinsettiae</name>
    <dbReference type="NCBI Taxonomy" id="159612"/>
    <lineage>
        <taxon>Bacteria</taxon>
        <taxon>Bacillati</taxon>
        <taxon>Actinomycetota</taxon>
        <taxon>Actinomycetes</taxon>
        <taxon>Micrococcales</taxon>
        <taxon>Microbacteriaceae</taxon>
        <taxon>Curtobacterium</taxon>
    </lineage>
</organism>
<evidence type="ECO:0000313" key="5">
    <source>
        <dbReference type="Proteomes" id="UP001062223"/>
    </source>
</evidence>
<dbReference type="EMBL" id="CP106879">
    <property type="protein sequence ID" value="UYC80618.1"/>
    <property type="molecule type" value="Genomic_DNA"/>
</dbReference>
<evidence type="ECO:0000313" key="4">
    <source>
        <dbReference type="EMBL" id="UYC80618.1"/>
    </source>
</evidence>
<dbReference type="Pfam" id="PF01471">
    <property type="entry name" value="PG_binding_1"/>
    <property type="match status" value="1"/>
</dbReference>
<feature type="chain" id="PRO_5040159417" evidence="1">
    <location>
        <begin position="25"/>
        <end position="556"/>
    </location>
</feature>
<dbReference type="Gene3D" id="3.20.20.80">
    <property type="entry name" value="Glycosidases"/>
    <property type="match status" value="1"/>
</dbReference>
<dbReference type="Pfam" id="PF08924">
    <property type="entry name" value="Rv2525c_GlyHyd-like"/>
    <property type="match status" value="1"/>
</dbReference>
<dbReference type="AlphaFoldDB" id="A0A9Q9T301"/>
<dbReference type="RefSeq" id="WP_262138862.1">
    <property type="nucleotide sequence ID" value="NZ_CP106879.1"/>
</dbReference>
<dbReference type="InterPro" id="IPR036365">
    <property type="entry name" value="PGBD-like_sf"/>
</dbReference>
<reference evidence="4" key="1">
    <citation type="submission" date="2022-09" db="EMBL/GenBank/DDBJ databases">
        <title>Taxonomy of Curtobacterium flaccumfaciens.</title>
        <authorList>
            <person name="Osdaghi E."/>
            <person name="Taghavi S.M."/>
            <person name="Hamidizade M."/>
            <person name="Abachi H."/>
            <person name="Fazliarab A."/>
            <person name="Baeyen S."/>
            <person name="Portier P."/>
            <person name="Van Vaerenbergh J."/>
            <person name="Jacques M.-A."/>
        </authorList>
    </citation>
    <scope>NUCLEOTIDE SEQUENCE</scope>
    <source>
        <strain evidence="4">AGQB46</strain>
    </source>
</reference>
<feature type="domain" description="Rv2525c-like glycoside hydrolase-like" evidence="3">
    <location>
        <begin position="357"/>
        <end position="523"/>
    </location>
</feature>
<keyword evidence="1" id="KW-0732">Signal</keyword>
<dbReference type="KEGG" id="cpoi:OE229_16105"/>
<dbReference type="InterPro" id="IPR036366">
    <property type="entry name" value="PGBDSf"/>
</dbReference>
<accession>A0A9Q9T301</accession>
<evidence type="ECO:0000256" key="1">
    <source>
        <dbReference type="SAM" id="SignalP"/>
    </source>
</evidence>
<dbReference type="Proteomes" id="UP001062223">
    <property type="component" value="Chromosome"/>
</dbReference>
<dbReference type="CDD" id="cd06418">
    <property type="entry name" value="GH25_BacA-like"/>
    <property type="match status" value="1"/>
</dbReference>
<dbReference type="InterPro" id="IPR006311">
    <property type="entry name" value="TAT_signal"/>
</dbReference>
<dbReference type="InterPro" id="IPR015020">
    <property type="entry name" value="Rv2525c-like_Glyco_Hydro-like"/>
</dbReference>
<evidence type="ECO:0000259" key="2">
    <source>
        <dbReference type="Pfam" id="PF01471"/>
    </source>
</evidence>
<dbReference type="InterPro" id="IPR002477">
    <property type="entry name" value="Peptidoglycan-bd-like"/>
</dbReference>
<dbReference type="SUPFAM" id="SSF47090">
    <property type="entry name" value="PGBD-like"/>
    <property type="match status" value="2"/>
</dbReference>
<evidence type="ECO:0000259" key="3">
    <source>
        <dbReference type="Pfam" id="PF08924"/>
    </source>
</evidence>
<dbReference type="SUPFAM" id="SSF51445">
    <property type="entry name" value="(Trans)glycosidases"/>
    <property type="match status" value="1"/>
</dbReference>
<dbReference type="PROSITE" id="PS51318">
    <property type="entry name" value="TAT"/>
    <property type="match status" value="1"/>
</dbReference>
<protein>
    <submittedName>
        <fullName evidence="4">DUF1906 domain-containing protein</fullName>
    </submittedName>
</protein>
<feature type="signal peptide" evidence="1">
    <location>
        <begin position="1"/>
        <end position="24"/>
    </location>
</feature>